<organism evidence="1">
    <name type="scientific">Physcomitrium patens</name>
    <name type="common">Spreading-leaved earth moss</name>
    <name type="synonym">Physcomitrella patens</name>
    <dbReference type="NCBI Taxonomy" id="3218"/>
    <lineage>
        <taxon>Eukaryota</taxon>
        <taxon>Viridiplantae</taxon>
        <taxon>Streptophyta</taxon>
        <taxon>Embryophyta</taxon>
        <taxon>Bryophyta</taxon>
        <taxon>Bryophytina</taxon>
        <taxon>Bryopsida</taxon>
        <taxon>Funariidae</taxon>
        <taxon>Funariales</taxon>
        <taxon>Funariaceae</taxon>
        <taxon>Physcomitrium</taxon>
    </lineage>
</organism>
<dbReference type="EMBL" id="ABEU02000021">
    <property type="protein sequence ID" value="PNR31737.1"/>
    <property type="molecule type" value="Genomic_DNA"/>
</dbReference>
<dbReference type="AlphaFoldDB" id="A0A2K1IR44"/>
<gene>
    <name evidence="1" type="ORF">PHYPA_025860</name>
</gene>
<protein>
    <submittedName>
        <fullName evidence="1 2">Uncharacterized protein</fullName>
    </submittedName>
</protein>
<accession>A0A2K1IR44</accession>
<sequence length="259" mass="28872">MLAFPTTTGWFLHLGTALKGRLVPATRLFLKGAEPGLCSKSRWVMRRSQEQSNSWLIICCSNASVINRRRYQQPIAVIRCFDLKSQQEDGSQYETAAQDGESDYTMLSVMKTAYDELSILESAESSSSKYAGFTLLLVEKARLHLGLASLESPNQEGGYLPVHIDDALTPNATVAGGFAGIVVDLFYQGEVLPQLQKVCTIKSIIFKLLSFKSLCFYSLFSCFRIVRKENFLPPRCERSIGRCKRGMNSRRGSNPEDAS</sequence>
<reference evidence="1 3" key="2">
    <citation type="journal article" date="2018" name="Plant J.">
        <title>The Physcomitrella patens chromosome-scale assembly reveals moss genome structure and evolution.</title>
        <authorList>
            <person name="Lang D."/>
            <person name="Ullrich K.K."/>
            <person name="Murat F."/>
            <person name="Fuchs J."/>
            <person name="Jenkins J."/>
            <person name="Haas F.B."/>
            <person name="Piednoel M."/>
            <person name="Gundlach H."/>
            <person name="Van Bel M."/>
            <person name="Meyberg R."/>
            <person name="Vives C."/>
            <person name="Morata J."/>
            <person name="Symeonidi A."/>
            <person name="Hiss M."/>
            <person name="Muchero W."/>
            <person name="Kamisugi Y."/>
            <person name="Saleh O."/>
            <person name="Blanc G."/>
            <person name="Decker E.L."/>
            <person name="van Gessel N."/>
            <person name="Grimwood J."/>
            <person name="Hayes R.D."/>
            <person name="Graham S.W."/>
            <person name="Gunter L.E."/>
            <person name="McDaniel S.F."/>
            <person name="Hoernstein S.N.W."/>
            <person name="Larsson A."/>
            <person name="Li F.W."/>
            <person name="Perroud P.F."/>
            <person name="Phillips J."/>
            <person name="Ranjan P."/>
            <person name="Rokshar D.S."/>
            <person name="Rothfels C.J."/>
            <person name="Schneider L."/>
            <person name="Shu S."/>
            <person name="Stevenson D.W."/>
            <person name="Thummler F."/>
            <person name="Tillich M."/>
            <person name="Villarreal Aguilar J.C."/>
            <person name="Widiez T."/>
            <person name="Wong G.K."/>
            <person name="Wymore A."/>
            <person name="Zhang Y."/>
            <person name="Zimmer A.D."/>
            <person name="Quatrano R.S."/>
            <person name="Mayer K.F.X."/>
            <person name="Goodstein D."/>
            <person name="Casacuberta J.M."/>
            <person name="Vandepoele K."/>
            <person name="Reski R."/>
            <person name="Cuming A.C."/>
            <person name="Tuskan G.A."/>
            <person name="Maumus F."/>
            <person name="Salse J."/>
            <person name="Schmutz J."/>
            <person name="Rensing S.A."/>
        </authorList>
    </citation>
    <scope>NUCLEOTIDE SEQUENCE [LARGE SCALE GENOMIC DNA]</scope>
    <source>
        <strain evidence="2 3">cv. Gransden 2004</strain>
    </source>
</reference>
<reference evidence="2" key="3">
    <citation type="submission" date="2020-12" db="UniProtKB">
        <authorList>
            <consortium name="EnsemblPlants"/>
        </authorList>
    </citation>
    <scope>IDENTIFICATION</scope>
</reference>
<proteinExistence type="predicted"/>
<dbReference type="Proteomes" id="UP000006727">
    <property type="component" value="Chromosome 21"/>
</dbReference>
<evidence type="ECO:0000313" key="2">
    <source>
        <dbReference type="EnsemblPlants" id="Pp3c21_7930V3.1"/>
    </source>
</evidence>
<evidence type="ECO:0000313" key="3">
    <source>
        <dbReference type="Proteomes" id="UP000006727"/>
    </source>
</evidence>
<dbReference type="InParanoid" id="A0A2K1IR44"/>
<evidence type="ECO:0000313" key="1">
    <source>
        <dbReference type="EMBL" id="PNR31737.1"/>
    </source>
</evidence>
<dbReference type="EnsemblPlants" id="Pp3c21_7930V3.1">
    <property type="protein sequence ID" value="Pp3c21_7930V3.1"/>
    <property type="gene ID" value="Pp3c21_7930"/>
</dbReference>
<dbReference type="PaxDb" id="3218-PP1S441_34V6.1"/>
<dbReference type="Gramene" id="Pp3c21_7930V3.1">
    <property type="protein sequence ID" value="Pp3c21_7930V3.1"/>
    <property type="gene ID" value="Pp3c21_7930"/>
</dbReference>
<name>A0A2K1IR44_PHYPA</name>
<keyword evidence="3" id="KW-1185">Reference proteome</keyword>
<reference evidence="1 3" key="1">
    <citation type="journal article" date="2008" name="Science">
        <title>The Physcomitrella genome reveals evolutionary insights into the conquest of land by plants.</title>
        <authorList>
            <person name="Rensing S."/>
            <person name="Lang D."/>
            <person name="Zimmer A."/>
            <person name="Terry A."/>
            <person name="Salamov A."/>
            <person name="Shapiro H."/>
            <person name="Nishiyama T."/>
            <person name="Perroud P.-F."/>
            <person name="Lindquist E."/>
            <person name="Kamisugi Y."/>
            <person name="Tanahashi T."/>
            <person name="Sakakibara K."/>
            <person name="Fujita T."/>
            <person name="Oishi K."/>
            <person name="Shin-I T."/>
            <person name="Kuroki Y."/>
            <person name="Toyoda A."/>
            <person name="Suzuki Y."/>
            <person name="Hashimoto A."/>
            <person name="Yamaguchi K."/>
            <person name="Sugano A."/>
            <person name="Kohara Y."/>
            <person name="Fujiyama A."/>
            <person name="Anterola A."/>
            <person name="Aoki S."/>
            <person name="Ashton N."/>
            <person name="Barbazuk W.B."/>
            <person name="Barker E."/>
            <person name="Bennetzen J."/>
            <person name="Bezanilla M."/>
            <person name="Blankenship R."/>
            <person name="Cho S.H."/>
            <person name="Dutcher S."/>
            <person name="Estelle M."/>
            <person name="Fawcett J.A."/>
            <person name="Gundlach H."/>
            <person name="Hanada K."/>
            <person name="Heyl A."/>
            <person name="Hicks K.A."/>
            <person name="Hugh J."/>
            <person name="Lohr M."/>
            <person name="Mayer K."/>
            <person name="Melkozernov A."/>
            <person name="Murata T."/>
            <person name="Nelson D."/>
            <person name="Pils B."/>
            <person name="Prigge M."/>
            <person name="Reiss B."/>
            <person name="Renner T."/>
            <person name="Rombauts S."/>
            <person name="Rushton P."/>
            <person name="Sanderfoot A."/>
            <person name="Schween G."/>
            <person name="Shiu S.-H."/>
            <person name="Stueber K."/>
            <person name="Theodoulou F.L."/>
            <person name="Tu H."/>
            <person name="Van de Peer Y."/>
            <person name="Verrier P.J."/>
            <person name="Waters E."/>
            <person name="Wood A."/>
            <person name="Yang L."/>
            <person name="Cove D."/>
            <person name="Cuming A."/>
            <person name="Hasebe M."/>
            <person name="Lucas S."/>
            <person name="Mishler D.B."/>
            <person name="Reski R."/>
            <person name="Grigoriev I."/>
            <person name="Quatrano R.S."/>
            <person name="Boore J.L."/>
        </authorList>
    </citation>
    <scope>NUCLEOTIDE SEQUENCE [LARGE SCALE GENOMIC DNA]</scope>
    <source>
        <strain evidence="2 3">cv. Gransden 2004</strain>
    </source>
</reference>